<evidence type="ECO:0000313" key="5">
    <source>
        <dbReference type="Proteomes" id="UP000633136"/>
    </source>
</evidence>
<gene>
    <name evidence="4" type="ORF">GCM10011401_24770</name>
</gene>
<evidence type="ECO:0000259" key="3">
    <source>
        <dbReference type="Pfam" id="PF25583"/>
    </source>
</evidence>
<dbReference type="EMBL" id="BMIS01000014">
    <property type="protein sequence ID" value="GGE76470.1"/>
    <property type="molecule type" value="Genomic_DNA"/>
</dbReference>
<dbReference type="Pfam" id="PF25583">
    <property type="entry name" value="WCX"/>
    <property type="match status" value="1"/>
</dbReference>
<reference evidence="4" key="1">
    <citation type="journal article" date="2014" name="Int. J. Syst. Evol. Microbiol.">
        <title>Complete genome sequence of Corynebacterium casei LMG S-19264T (=DSM 44701T), isolated from a smear-ripened cheese.</title>
        <authorList>
            <consortium name="US DOE Joint Genome Institute (JGI-PGF)"/>
            <person name="Walter F."/>
            <person name="Albersmeier A."/>
            <person name="Kalinowski J."/>
            <person name="Ruckert C."/>
        </authorList>
    </citation>
    <scope>NUCLEOTIDE SEQUENCE</scope>
    <source>
        <strain evidence="4">CGMCC 1.15388</strain>
    </source>
</reference>
<dbReference type="PANTHER" id="PTHR34580:SF3">
    <property type="entry name" value="PROTEIN PAFB"/>
    <property type="match status" value="1"/>
</dbReference>
<organism evidence="4 5">
    <name type="scientific">Nesterenkonia cremea</name>
    <dbReference type="NCBI Taxonomy" id="1882340"/>
    <lineage>
        <taxon>Bacteria</taxon>
        <taxon>Bacillati</taxon>
        <taxon>Actinomycetota</taxon>
        <taxon>Actinomycetes</taxon>
        <taxon>Micrococcales</taxon>
        <taxon>Micrococcaceae</taxon>
        <taxon>Nesterenkonia</taxon>
    </lineage>
</organism>
<protein>
    <recommendedName>
        <fullName evidence="6">WYL domain-containing protein</fullName>
    </recommendedName>
</protein>
<sequence>MDDEEATATAISLRFAAGGTVSGIEESALGALTKLDQVMPPRLRGRVQALGESTDSLGGAGEVDVGTLTAMAHACRDRLRIRCRYRRRDGQSQQRTVEPVRMVAAGWRWYLMAFDLERQDWRRFRLDRMDQVEVTTFRFVPRDHPDPVQYIQASIAEAPYEHLTRVRLRAGVEELRREIPPQMGRIEPDAEPGWSLLVAGADDLDWMAAHLALLDVEVEVLEPPQPCGMPPPDWLSACTASPSRAALSPEGGCVTPAGAARRGGGGGGGEPRGALSPARRSAATRDHPDP</sequence>
<dbReference type="Pfam" id="PF13280">
    <property type="entry name" value="WYL"/>
    <property type="match status" value="1"/>
</dbReference>
<dbReference type="Proteomes" id="UP000633136">
    <property type="component" value="Unassembled WGS sequence"/>
</dbReference>
<dbReference type="AlphaFoldDB" id="A0A917ERL4"/>
<feature type="region of interest" description="Disordered" evidence="1">
    <location>
        <begin position="242"/>
        <end position="290"/>
    </location>
</feature>
<keyword evidence="5" id="KW-1185">Reference proteome</keyword>
<dbReference type="InterPro" id="IPR051534">
    <property type="entry name" value="CBASS_pafABC_assoc_protein"/>
</dbReference>
<reference evidence="4" key="2">
    <citation type="submission" date="2020-09" db="EMBL/GenBank/DDBJ databases">
        <authorList>
            <person name="Sun Q."/>
            <person name="Zhou Y."/>
        </authorList>
    </citation>
    <scope>NUCLEOTIDE SEQUENCE</scope>
    <source>
        <strain evidence="4">CGMCC 1.15388</strain>
    </source>
</reference>
<dbReference type="PROSITE" id="PS52050">
    <property type="entry name" value="WYL"/>
    <property type="match status" value="1"/>
</dbReference>
<evidence type="ECO:0000259" key="2">
    <source>
        <dbReference type="Pfam" id="PF13280"/>
    </source>
</evidence>
<feature type="domain" description="WCX" evidence="3">
    <location>
        <begin position="164"/>
        <end position="224"/>
    </location>
</feature>
<proteinExistence type="predicted"/>
<evidence type="ECO:0000313" key="4">
    <source>
        <dbReference type="EMBL" id="GGE76470.1"/>
    </source>
</evidence>
<accession>A0A917ERL4</accession>
<dbReference type="InterPro" id="IPR026881">
    <property type="entry name" value="WYL_dom"/>
</dbReference>
<comment type="caution">
    <text evidence="4">The sequence shown here is derived from an EMBL/GenBank/DDBJ whole genome shotgun (WGS) entry which is preliminary data.</text>
</comment>
<feature type="compositionally biased region" description="Gly residues" evidence="1">
    <location>
        <begin position="261"/>
        <end position="271"/>
    </location>
</feature>
<feature type="domain" description="WYL" evidence="2">
    <location>
        <begin position="67"/>
        <end position="134"/>
    </location>
</feature>
<name>A0A917ERL4_9MICC</name>
<dbReference type="InterPro" id="IPR057727">
    <property type="entry name" value="WCX_dom"/>
</dbReference>
<dbReference type="PANTHER" id="PTHR34580">
    <property type="match status" value="1"/>
</dbReference>
<evidence type="ECO:0008006" key="6">
    <source>
        <dbReference type="Google" id="ProtNLM"/>
    </source>
</evidence>
<evidence type="ECO:0000256" key="1">
    <source>
        <dbReference type="SAM" id="MobiDB-lite"/>
    </source>
</evidence>